<accession>A0ABM6S6I0</accession>
<proteinExistence type="predicted"/>
<reference evidence="1 2" key="1">
    <citation type="submission" date="2018-01" db="EMBL/GenBank/DDBJ databases">
        <title>Complete and assembled Genome of Pantoea calida DSM22759T.</title>
        <authorList>
            <person name="Stevens M.J.A."/>
            <person name="Zurfluh K."/>
            <person name="Stephan R."/>
        </authorList>
    </citation>
    <scope>NUCLEOTIDE SEQUENCE [LARGE SCALE GENOMIC DNA]</scope>
    <source>
        <strain evidence="1 2">DSM 22759</strain>
    </source>
</reference>
<evidence type="ECO:0000313" key="2">
    <source>
        <dbReference type="Proteomes" id="UP000237673"/>
    </source>
</evidence>
<dbReference type="RefSeq" id="WP_084970231.1">
    <property type="nucleotide sequence ID" value="NZ_CAXORU010000015.1"/>
</dbReference>
<gene>
    <name evidence="1" type="ORF">C2E16_19675</name>
</gene>
<sequence>MKWIWRTLGLLFLSVVVVFLIDEKLINAAERNSGFKESDRWLYRFYVDKDIKSAPRISDDYYFRFRRLDGASPETSSIIFISEKAINPQPLKDYLGSIGYRHINNDDMFGERWVGKRGPLTTFYIQYDKTGKYISLSKCAY</sequence>
<protein>
    <submittedName>
        <fullName evidence="1">Uncharacterized protein</fullName>
    </submittedName>
</protein>
<keyword evidence="2" id="KW-1185">Reference proteome</keyword>
<organism evidence="1 2">
    <name type="scientific">Mixta calida</name>
    <dbReference type="NCBI Taxonomy" id="665913"/>
    <lineage>
        <taxon>Bacteria</taxon>
        <taxon>Pseudomonadati</taxon>
        <taxon>Pseudomonadota</taxon>
        <taxon>Gammaproteobacteria</taxon>
        <taxon>Enterobacterales</taxon>
        <taxon>Erwiniaceae</taxon>
        <taxon>Mixta</taxon>
    </lineage>
</organism>
<name>A0ABM6S6I0_9GAMM</name>
<dbReference type="EMBL" id="CP026378">
    <property type="protein sequence ID" value="AUY26890.1"/>
    <property type="molecule type" value="Genomic_DNA"/>
</dbReference>
<dbReference type="Proteomes" id="UP000237673">
    <property type="component" value="Chromosome"/>
</dbReference>
<dbReference type="GeneID" id="84633658"/>
<evidence type="ECO:0000313" key="1">
    <source>
        <dbReference type="EMBL" id="AUY26890.1"/>
    </source>
</evidence>